<keyword evidence="7" id="KW-0464">Manganese</keyword>
<keyword evidence="4" id="KW-0479">Metal-binding</keyword>
<dbReference type="InterPro" id="IPR015797">
    <property type="entry name" value="NUDIX_hydrolase-like_dom_sf"/>
</dbReference>
<dbReference type="GO" id="GO:0000287">
    <property type="term" value="F:magnesium ion binding"/>
    <property type="evidence" value="ECO:0007669"/>
    <property type="project" value="InterPro"/>
</dbReference>
<name>A0A8I1L854_9CORY</name>
<dbReference type="GO" id="GO:0009132">
    <property type="term" value="P:nucleoside diphosphate metabolic process"/>
    <property type="evidence" value="ECO:0007669"/>
    <property type="project" value="InterPro"/>
</dbReference>
<dbReference type="GO" id="GO:0010945">
    <property type="term" value="F:coenzyme A diphosphatase activity"/>
    <property type="evidence" value="ECO:0007669"/>
    <property type="project" value="InterPro"/>
</dbReference>
<protein>
    <submittedName>
        <fullName evidence="9">CoA pyrophosphatase</fullName>
    </submittedName>
</protein>
<proteinExistence type="inferred from homology"/>
<keyword evidence="10" id="KW-1185">Reference proteome</keyword>
<dbReference type="InterPro" id="IPR000059">
    <property type="entry name" value="NUDIX_hydrolase_NudL_CS"/>
</dbReference>
<evidence type="ECO:0000256" key="2">
    <source>
        <dbReference type="ARBA" id="ARBA00001946"/>
    </source>
</evidence>
<evidence type="ECO:0000259" key="8">
    <source>
        <dbReference type="PROSITE" id="PS51462"/>
    </source>
</evidence>
<dbReference type="InterPro" id="IPR000086">
    <property type="entry name" value="NUDIX_hydrolase_dom"/>
</dbReference>
<dbReference type="PANTHER" id="PTHR12992">
    <property type="entry name" value="NUDIX HYDROLASE"/>
    <property type="match status" value="1"/>
</dbReference>
<keyword evidence="5" id="KW-0378">Hydrolase</keyword>
<feature type="domain" description="Nudix hydrolase" evidence="8">
    <location>
        <begin position="45"/>
        <end position="185"/>
    </location>
</feature>
<dbReference type="Proteomes" id="UP000603369">
    <property type="component" value="Unassembled WGS sequence"/>
</dbReference>
<accession>A0A8I1L854</accession>
<dbReference type="Pfam" id="PF00293">
    <property type="entry name" value="NUDIX"/>
    <property type="match status" value="1"/>
</dbReference>
<dbReference type="GO" id="GO:0030145">
    <property type="term" value="F:manganese ion binding"/>
    <property type="evidence" value="ECO:0007669"/>
    <property type="project" value="InterPro"/>
</dbReference>
<comment type="similarity">
    <text evidence="3">Belongs to the Nudix hydrolase family. PCD1 subfamily.</text>
</comment>
<comment type="caution">
    <text evidence="9">The sequence shown here is derived from an EMBL/GenBank/DDBJ whole genome shotgun (WGS) entry which is preliminary data.</text>
</comment>
<evidence type="ECO:0000256" key="6">
    <source>
        <dbReference type="ARBA" id="ARBA00022842"/>
    </source>
</evidence>
<comment type="cofactor">
    <cofactor evidence="2">
        <name>Mg(2+)</name>
        <dbReference type="ChEBI" id="CHEBI:18420"/>
    </cofactor>
</comment>
<dbReference type="PROSITE" id="PS51462">
    <property type="entry name" value="NUDIX"/>
    <property type="match status" value="1"/>
</dbReference>
<evidence type="ECO:0000256" key="3">
    <source>
        <dbReference type="ARBA" id="ARBA00006506"/>
    </source>
</evidence>
<dbReference type="CDD" id="cd03426">
    <property type="entry name" value="NUDIX_CoAse_Nudt7"/>
    <property type="match status" value="1"/>
</dbReference>
<dbReference type="RefSeq" id="WP_200435925.1">
    <property type="nucleotide sequence ID" value="NZ_CP073092.1"/>
</dbReference>
<dbReference type="AlphaFoldDB" id="A0A8I1L854"/>
<keyword evidence="6" id="KW-0460">Magnesium</keyword>
<comment type="cofactor">
    <cofactor evidence="1">
        <name>Mn(2+)</name>
        <dbReference type="ChEBI" id="CHEBI:29035"/>
    </cofactor>
</comment>
<evidence type="ECO:0000256" key="4">
    <source>
        <dbReference type="ARBA" id="ARBA00022723"/>
    </source>
</evidence>
<evidence type="ECO:0000313" key="9">
    <source>
        <dbReference type="EMBL" id="MBK3428346.1"/>
    </source>
</evidence>
<dbReference type="PANTHER" id="PTHR12992:SF11">
    <property type="entry name" value="MITOCHONDRIAL COENZYME A DIPHOSPHATASE NUDT8"/>
    <property type="match status" value="1"/>
</dbReference>
<gene>
    <name evidence="9" type="ORF">JDP02_07460</name>
</gene>
<evidence type="ECO:0000256" key="7">
    <source>
        <dbReference type="ARBA" id="ARBA00023211"/>
    </source>
</evidence>
<dbReference type="EMBL" id="JAEHFL010000010">
    <property type="protein sequence ID" value="MBK3428346.1"/>
    <property type="molecule type" value="Genomic_DNA"/>
</dbReference>
<dbReference type="PROSITE" id="PS01293">
    <property type="entry name" value="NUDIX_COA"/>
    <property type="match status" value="1"/>
</dbReference>
<evidence type="ECO:0000256" key="1">
    <source>
        <dbReference type="ARBA" id="ARBA00001936"/>
    </source>
</evidence>
<dbReference type="Gene3D" id="3.90.79.10">
    <property type="entry name" value="Nucleoside Triphosphate Pyrophosphohydrolase"/>
    <property type="match status" value="1"/>
</dbReference>
<dbReference type="SUPFAM" id="SSF55811">
    <property type="entry name" value="Nudix"/>
    <property type="match status" value="1"/>
</dbReference>
<dbReference type="InterPro" id="IPR045121">
    <property type="entry name" value="CoAse"/>
</dbReference>
<evidence type="ECO:0000256" key="5">
    <source>
        <dbReference type="ARBA" id="ARBA00022801"/>
    </source>
</evidence>
<reference evidence="9 10" key="1">
    <citation type="submission" date="2020-12" db="EMBL/GenBank/DDBJ databases">
        <title>Draft genome sequence of the commensal strain Corynebacterium tuberculostearicum MFP09/CIP 102622 isolated from human skin.</title>
        <authorList>
            <person name="Boukerb A.M."/>
            <person name="Janvier X."/>
            <person name="Feuilloley M.G.J."/>
            <person name="Groboillot A."/>
        </authorList>
    </citation>
    <scope>NUCLEOTIDE SEQUENCE [LARGE SCALE GENOMIC DNA]</scope>
    <source>
        <strain evidence="9 10">CIP 102622</strain>
    </source>
</reference>
<evidence type="ECO:0000313" key="10">
    <source>
        <dbReference type="Proteomes" id="UP000603369"/>
    </source>
</evidence>
<organism evidence="9 10">
    <name type="scientific">Corynebacterium tuberculostearicum</name>
    <dbReference type="NCBI Taxonomy" id="38304"/>
    <lineage>
        <taxon>Bacteria</taxon>
        <taxon>Bacillati</taxon>
        <taxon>Actinomycetota</taxon>
        <taxon>Actinomycetes</taxon>
        <taxon>Mycobacteriales</taxon>
        <taxon>Corynebacteriaceae</taxon>
        <taxon>Corynebacterium</taxon>
    </lineage>
</organism>
<sequence length="233" mass="25910">MSQLLPERTPEWLKPALGVDPSQVQELIGNRQASSLNGTNVQVPVKREAAVLMLLSGESAEEASILLTHRSPSMRSHSGQIAFPGGRRDPADTSLVDTALREAWEETDLQRNSVTPLEQWEQLHIRATGNPVSPILAHWTQPGEVYPASPDETDDVFLVPIRELVDPRNRFMVGFRKWQGPAFHANGYVIWGFTAGVLSALLQHAGWSVPWDNNSVMDLRDSLTNSRNNEKMS</sequence>